<evidence type="ECO:0000313" key="2">
    <source>
        <dbReference type="Proteomes" id="UP001212803"/>
    </source>
</evidence>
<accession>A0ABY7M6K9</accession>
<dbReference type="EMBL" id="CP115149">
    <property type="protein sequence ID" value="WBL36171.1"/>
    <property type="molecule type" value="Genomic_DNA"/>
</dbReference>
<dbReference type="Proteomes" id="UP001212803">
    <property type="component" value="Chromosome"/>
</dbReference>
<proteinExistence type="predicted"/>
<protein>
    <submittedName>
        <fullName evidence="1">Uncharacterized protein</fullName>
    </submittedName>
</protein>
<sequence length="339" mass="34145">MRCWLLTLPMVARRGVRTGEDAGGELFGGRMGVEFAAGDALGQGFDDGRGRRLANFFEDKLLGDGQELVAGILGAVRGELAGGLEVGAVVVDGIDERAEAFTPGRDGLENRRAALVGRREREEGLQLADEDVGAGVVGFVDDEDIGDFDDAGLERLDVIAGAGVVDEDGGHGGAGDFDFVLAGADGLDDDVVEAEGVDDGDDVGDGRCEAAERAAAGHGAHVDAGIHGDVLHADAVAEEGAVGEGAGGIDGDDGDGLAAAAKFGCERAGESALSGAGAAGDADDVGAAGVREEGADVIAAFEGAVFDAGDDAGERAAVAREEALDELVHVTSSRCRRRT</sequence>
<keyword evidence="2" id="KW-1185">Reference proteome</keyword>
<gene>
    <name evidence="1" type="ORF">O0235_00690</name>
</gene>
<name>A0ABY7M6K9_9CHLR</name>
<evidence type="ECO:0000313" key="1">
    <source>
        <dbReference type="EMBL" id="WBL36171.1"/>
    </source>
</evidence>
<organism evidence="1 2">
    <name type="scientific">Tepidiforma flava</name>
    <dbReference type="NCBI Taxonomy" id="3004094"/>
    <lineage>
        <taxon>Bacteria</taxon>
        <taxon>Bacillati</taxon>
        <taxon>Chloroflexota</taxon>
        <taxon>Tepidiformia</taxon>
        <taxon>Tepidiformales</taxon>
        <taxon>Tepidiformaceae</taxon>
        <taxon>Tepidiforma</taxon>
    </lineage>
</organism>
<reference evidence="1 2" key="1">
    <citation type="journal article" date="2023" name="ISME J.">
        <title>Thermophilic Dehalococcoidia with unusual traits shed light on an unexpected past.</title>
        <authorList>
            <person name="Palmer M."/>
            <person name="Covington J.K."/>
            <person name="Zhou E.M."/>
            <person name="Thomas S.C."/>
            <person name="Habib N."/>
            <person name="Seymour C.O."/>
            <person name="Lai D."/>
            <person name="Johnston J."/>
            <person name="Hashimi A."/>
            <person name="Jiao J.Y."/>
            <person name="Muok A.R."/>
            <person name="Liu L."/>
            <person name="Xian W.D."/>
            <person name="Zhi X.Y."/>
            <person name="Li M.M."/>
            <person name="Silva L.P."/>
            <person name="Bowen B.P."/>
            <person name="Louie K."/>
            <person name="Briegel A."/>
            <person name="Pett-Ridge J."/>
            <person name="Weber P.K."/>
            <person name="Tocheva E.I."/>
            <person name="Woyke T."/>
            <person name="Northen T.R."/>
            <person name="Mayali X."/>
            <person name="Li W.J."/>
            <person name="Hedlund B.P."/>
        </authorList>
    </citation>
    <scope>NUCLEOTIDE SEQUENCE [LARGE SCALE GENOMIC DNA]</scope>
    <source>
        <strain evidence="1 2">YIM 72310</strain>
    </source>
</reference>